<dbReference type="SUPFAM" id="SSF48264">
    <property type="entry name" value="Cytochrome P450"/>
    <property type="match status" value="2"/>
</dbReference>
<evidence type="ECO:0000256" key="3">
    <source>
        <dbReference type="ARBA" id="ARBA00010617"/>
    </source>
</evidence>
<dbReference type="GO" id="GO:0005506">
    <property type="term" value="F:iron ion binding"/>
    <property type="evidence" value="ECO:0007669"/>
    <property type="project" value="InterPro"/>
</dbReference>
<organism evidence="12 13">
    <name type="scientific">Gossypium laxum</name>
    <dbReference type="NCBI Taxonomy" id="34288"/>
    <lineage>
        <taxon>Eukaryota</taxon>
        <taxon>Viridiplantae</taxon>
        <taxon>Streptophyta</taxon>
        <taxon>Embryophyta</taxon>
        <taxon>Tracheophyta</taxon>
        <taxon>Spermatophyta</taxon>
        <taxon>Magnoliopsida</taxon>
        <taxon>eudicotyledons</taxon>
        <taxon>Gunneridae</taxon>
        <taxon>Pentapetalae</taxon>
        <taxon>rosids</taxon>
        <taxon>malvids</taxon>
        <taxon>Malvales</taxon>
        <taxon>Malvaceae</taxon>
        <taxon>Malvoideae</taxon>
        <taxon>Gossypium</taxon>
    </lineage>
</organism>
<gene>
    <name evidence="12" type="ORF">Golax_012273</name>
</gene>
<keyword evidence="6" id="KW-0560">Oxidoreductase</keyword>
<sequence>MVFSYITHSSAAMATSSKFLHCRNPFLVSVLSIIIVYLLIKRWAKQKSSIRYPPGPLALPIIGHLYLLSSSLPKSFQALARRYGPLMRIHIAQSIFIVVSDAVVAKEVLKVHDAEFASRFEFGPAQYNIYKDAGFITGPYGSYWRFMKKLCMTRLFTGRQLDRFNHIREEEMVKLLKSLVKKSREGKWCDLSAELANLTNNLIFRMTMNKRFSKDNSEGNEMWKLVTELMGLAAKLGVNEVHGLLKKFDLFGNGKRLREGLERYDKLVEQIIKDYEENYGVDDGSGNEDLMDILLGIYRDKNAGLKITREQIKYFIFELFAASIDTSSAAIQWGMAELMNHPQVFKRLREEIDSVVNNKRVVKESDVPNLPYLKAIAKETLRLHSPVPIFHRECIKDCNINGFDLQVKDRVLINAYAIMRHPEAWSDPDTYLPERFLENSGGNRDQDFWFLPFGSGRRVCAGSLHAYLVMHGTIGSLVQCFDWKTKDGAKVDITVGSGFSDFLLLIISTLLLDLLVKSLRNSKSKGKYPPSPPALPIIGHIHLLKSGLPTSFATLARKYGPLMQIRLGAAKFVVVSNAKSAQEILRTFDTDFASKFQPGPTNYHIYEDSSFVNAPYGAYWRFMKKLFMTKLLTGSQLQRFTNIGEQETIKLIKSLLNRSKAGEPCDLTAELTEVTHSTIYKMAMGRRYSNNPSQAAEIRKIITVTLKYAAKFHLAEVFGPLKKFDLFGKGKRLNLTLKGYDQLIEQIMKDYQDNDLKYNCENDDEKDVMDILLETYKDADTEVKLTRDQIKNFFMELFMAGVDTTAAAIRWAMEELINHPNIFKILREEIDSVVGNNRLIKESDVPKLPYLQAVAKEILRLHPPSPFLRRLSNKDSKINGFDIQKGTRVFINVHMLMRDPNCYKEPEKFMPE</sequence>
<keyword evidence="4 10" id="KW-0349">Heme</keyword>
<dbReference type="InterPro" id="IPR002401">
    <property type="entry name" value="Cyt_P450_E_grp-I"/>
</dbReference>
<feature type="binding site" description="axial binding residue" evidence="10">
    <location>
        <position position="460"/>
    </location>
    <ligand>
        <name>heme</name>
        <dbReference type="ChEBI" id="CHEBI:30413"/>
    </ligand>
    <ligandPart>
        <name>Fe</name>
        <dbReference type="ChEBI" id="CHEBI:18248"/>
    </ligandPart>
</feature>
<dbReference type="GO" id="GO:0016020">
    <property type="term" value="C:membrane"/>
    <property type="evidence" value="ECO:0007669"/>
    <property type="project" value="UniProtKB-SubCell"/>
</dbReference>
<dbReference type="PRINTS" id="PR00385">
    <property type="entry name" value="P450"/>
</dbReference>
<dbReference type="EMBL" id="JABEZV010000006">
    <property type="protein sequence ID" value="MBA0713230.1"/>
    <property type="molecule type" value="Genomic_DNA"/>
</dbReference>
<comment type="caution">
    <text evidence="12">The sequence shown here is derived from an EMBL/GenBank/DDBJ whole genome shotgun (WGS) entry which is preliminary data.</text>
</comment>
<name>A0A7J8ZNJ4_9ROSI</name>
<dbReference type="GO" id="GO:0004497">
    <property type="term" value="F:monooxygenase activity"/>
    <property type="evidence" value="ECO:0007669"/>
    <property type="project" value="UniProtKB-KW"/>
</dbReference>
<evidence type="ECO:0000256" key="10">
    <source>
        <dbReference type="PIRSR" id="PIRSR602401-1"/>
    </source>
</evidence>
<dbReference type="PANTHER" id="PTHR47943">
    <property type="entry name" value="CYTOCHROME P450 93A3-LIKE"/>
    <property type="match status" value="1"/>
</dbReference>
<evidence type="ECO:0000256" key="5">
    <source>
        <dbReference type="ARBA" id="ARBA00022723"/>
    </source>
</evidence>
<dbReference type="GO" id="GO:0020037">
    <property type="term" value="F:heme binding"/>
    <property type="evidence" value="ECO:0007669"/>
    <property type="project" value="InterPro"/>
</dbReference>
<dbReference type="InterPro" id="IPR001128">
    <property type="entry name" value="Cyt_P450"/>
</dbReference>
<keyword evidence="7 10" id="KW-0408">Iron</keyword>
<dbReference type="FunFam" id="1.10.630.10:FF:000019">
    <property type="entry name" value="Cytochrome P450 family protein"/>
    <property type="match status" value="2"/>
</dbReference>
<dbReference type="Gene3D" id="1.10.630.10">
    <property type="entry name" value="Cytochrome P450"/>
    <property type="match status" value="2"/>
</dbReference>
<keyword evidence="5 10" id="KW-0479">Metal-binding</keyword>
<evidence type="ECO:0000256" key="7">
    <source>
        <dbReference type="ARBA" id="ARBA00023004"/>
    </source>
</evidence>
<protein>
    <recommendedName>
        <fullName evidence="14">Cytochrome P450</fullName>
    </recommendedName>
</protein>
<keyword evidence="11" id="KW-0812">Transmembrane</keyword>
<evidence type="ECO:0000256" key="11">
    <source>
        <dbReference type="SAM" id="Phobius"/>
    </source>
</evidence>
<keyword evidence="9 11" id="KW-0472">Membrane</keyword>
<evidence type="ECO:0000256" key="8">
    <source>
        <dbReference type="ARBA" id="ARBA00023033"/>
    </source>
</evidence>
<keyword evidence="11" id="KW-1133">Transmembrane helix</keyword>
<dbReference type="PROSITE" id="PS00086">
    <property type="entry name" value="CYTOCHROME_P450"/>
    <property type="match status" value="1"/>
</dbReference>
<comment type="subcellular location">
    <subcellularLocation>
        <location evidence="2">Membrane</location>
    </subcellularLocation>
</comment>
<feature type="non-terminal residue" evidence="12">
    <location>
        <position position="912"/>
    </location>
</feature>
<reference evidence="12 13" key="1">
    <citation type="journal article" date="2019" name="Genome Biol. Evol.">
        <title>Insights into the evolution of the New World diploid cottons (Gossypium, subgenus Houzingenia) based on genome sequencing.</title>
        <authorList>
            <person name="Grover C.E."/>
            <person name="Arick M.A. 2nd"/>
            <person name="Thrash A."/>
            <person name="Conover J.L."/>
            <person name="Sanders W.S."/>
            <person name="Peterson D.G."/>
            <person name="Frelichowski J.E."/>
            <person name="Scheffler J.A."/>
            <person name="Scheffler B.E."/>
            <person name="Wendel J.F."/>
        </authorList>
    </citation>
    <scope>NUCLEOTIDE SEQUENCE [LARGE SCALE GENOMIC DNA]</scope>
    <source>
        <strain evidence="12">4</strain>
        <tissue evidence="12">Leaf</tissue>
    </source>
</reference>
<dbReference type="InterPro" id="IPR017972">
    <property type="entry name" value="Cyt_P450_CS"/>
</dbReference>
<evidence type="ECO:0000256" key="6">
    <source>
        <dbReference type="ARBA" id="ARBA00023002"/>
    </source>
</evidence>
<dbReference type="GO" id="GO:0016705">
    <property type="term" value="F:oxidoreductase activity, acting on paired donors, with incorporation or reduction of molecular oxygen"/>
    <property type="evidence" value="ECO:0007669"/>
    <property type="project" value="InterPro"/>
</dbReference>
<evidence type="ECO:0000256" key="9">
    <source>
        <dbReference type="ARBA" id="ARBA00023136"/>
    </source>
</evidence>
<dbReference type="PRINTS" id="PR00463">
    <property type="entry name" value="EP450I"/>
</dbReference>
<evidence type="ECO:0000313" key="12">
    <source>
        <dbReference type="EMBL" id="MBA0713230.1"/>
    </source>
</evidence>
<comment type="similarity">
    <text evidence="3">Belongs to the cytochrome P450 family.</text>
</comment>
<dbReference type="PANTHER" id="PTHR47943:SF8">
    <property type="entry name" value="CYTOCHROME P450"/>
    <property type="match status" value="1"/>
</dbReference>
<accession>A0A7J8ZNJ4</accession>
<dbReference type="InterPro" id="IPR036396">
    <property type="entry name" value="Cyt_P450_sf"/>
</dbReference>
<evidence type="ECO:0000313" key="13">
    <source>
        <dbReference type="Proteomes" id="UP000593574"/>
    </source>
</evidence>
<dbReference type="Pfam" id="PF00067">
    <property type="entry name" value="p450"/>
    <property type="match status" value="2"/>
</dbReference>
<comment type="cofactor">
    <cofactor evidence="1 10">
        <name>heme</name>
        <dbReference type="ChEBI" id="CHEBI:30413"/>
    </cofactor>
</comment>
<dbReference type="Proteomes" id="UP000593574">
    <property type="component" value="Unassembled WGS sequence"/>
</dbReference>
<evidence type="ECO:0000256" key="4">
    <source>
        <dbReference type="ARBA" id="ARBA00022617"/>
    </source>
</evidence>
<evidence type="ECO:0000256" key="2">
    <source>
        <dbReference type="ARBA" id="ARBA00004370"/>
    </source>
</evidence>
<dbReference type="AlphaFoldDB" id="A0A7J8ZNJ4"/>
<evidence type="ECO:0000256" key="1">
    <source>
        <dbReference type="ARBA" id="ARBA00001971"/>
    </source>
</evidence>
<proteinExistence type="inferred from homology"/>
<keyword evidence="13" id="KW-1185">Reference proteome</keyword>
<feature type="transmembrane region" description="Helical" evidence="11">
    <location>
        <begin position="23"/>
        <end position="40"/>
    </location>
</feature>
<keyword evidence="8" id="KW-0503">Monooxygenase</keyword>
<evidence type="ECO:0008006" key="14">
    <source>
        <dbReference type="Google" id="ProtNLM"/>
    </source>
</evidence>